<evidence type="ECO:0000256" key="1">
    <source>
        <dbReference type="ARBA" id="ARBA00012493"/>
    </source>
</evidence>
<accession>A0A9D4NX20</accession>
<dbReference type="Gene3D" id="3.30.420.10">
    <property type="entry name" value="Ribonuclease H-like superfamily/Ribonuclease H"/>
    <property type="match status" value="1"/>
</dbReference>
<dbReference type="GO" id="GO:0003964">
    <property type="term" value="F:RNA-directed DNA polymerase activity"/>
    <property type="evidence" value="ECO:0007669"/>
    <property type="project" value="UniProtKB-EC"/>
</dbReference>
<reference evidence="3" key="2">
    <citation type="journal article" date="2021" name="World Allergy Organ. J.">
        <title>Chromosome-level assembly of Dermatophagoides farinae genome and transcriptome reveals two novel allergens Der f 37 and Der f 39.</title>
        <authorList>
            <person name="Chen J."/>
            <person name="Cai Z."/>
            <person name="Fan D."/>
            <person name="Hu J."/>
            <person name="Hou Y."/>
            <person name="He Y."/>
            <person name="Zhang Z."/>
            <person name="Zhao Z."/>
            <person name="Gao P."/>
            <person name="Hu W."/>
            <person name="Sun J."/>
            <person name="Li J."/>
            <person name="Ji K."/>
        </authorList>
    </citation>
    <scope>NUCLEOTIDE SEQUENCE</scope>
    <source>
        <strain evidence="3">JKM2019</strain>
    </source>
</reference>
<reference evidence="3" key="1">
    <citation type="submission" date="2020-06" db="EMBL/GenBank/DDBJ databases">
        <authorList>
            <person name="Ji K."/>
            <person name="Li J."/>
        </authorList>
    </citation>
    <scope>NUCLEOTIDE SEQUENCE</scope>
    <source>
        <strain evidence="3">JKM2019</strain>
        <tissue evidence="3">Whole body</tissue>
    </source>
</reference>
<dbReference type="Pfam" id="PF17921">
    <property type="entry name" value="Integrase_H2C2"/>
    <property type="match status" value="1"/>
</dbReference>
<comment type="caution">
    <text evidence="3">The sequence shown here is derived from an EMBL/GenBank/DDBJ whole genome shotgun (WGS) entry which is preliminary data.</text>
</comment>
<evidence type="ECO:0000259" key="2">
    <source>
        <dbReference type="PROSITE" id="PS50994"/>
    </source>
</evidence>
<proteinExistence type="predicted"/>
<dbReference type="GO" id="GO:0003676">
    <property type="term" value="F:nucleic acid binding"/>
    <property type="evidence" value="ECO:0007669"/>
    <property type="project" value="InterPro"/>
</dbReference>
<sequence>MYNGLYVRYTNGRIRYYIPEDFAKYMIEYFHKVQGHIGQKQTALHFSQNYYTTNQNQIIHEIVYNCAICLQAKRPRKKLGKLSQIGPAKKPFEYVHIDTIGGLRDQGTTNRYFHVAIDAFTRYVWGLYSKTQNANDFIKLYEEVRKDGIPQKIITDDLNRNKLDPRYEGPFEIINRSSDVIYVLNVAGNDVTSHIENMKPVEHKEQVIQ</sequence>
<dbReference type="InterPro" id="IPR050951">
    <property type="entry name" value="Retrovirus_Pol_polyprotein"/>
</dbReference>
<dbReference type="InterPro" id="IPR041588">
    <property type="entry name" value="Integrase_H2C2"/>
</dbReference>
<dbReference type="PROSITE" id="PS50994">
    <property type="entry name" value="INTEGRASE"/>
    <property type="match status" value="1"/>
</dbReference>
<dbReference type="SUPFAM" id="SSF53098">
    <property type="entry name" value="Ribonuclease H-like"/>
    <property type="match status" value="1"/>
</dbReference>
<evidence type="ECO:0000313" key="3">
    <source>
        <dbReference type="EMBL" id="KAH7640616.1"/>
    </source>
</evidence>
<dbReference type="Gene3D" id="1.10.340.70">
    <property type="match status" value="1"/>
</dbReference>
<dbReference type="EC" id="2.7.7.49" evidence="1"/>
<dbReference type="Proteomes" id="UP000828236">
    <property type="component" value="Unassembled WGS sequence"/>
</dbReference>
<dbReference type="InterPro" id="IPR001584">
    <property type="entry name" value="Integrase_cat-core"/>
</dbReference>
<dbReference type="InterPro" id="IPR012337">
    <property type="entry name" value="RNaseH-like_sf"/>
</dbReference>
<feature type="domain" description="Integrase catalytic" evidence="2">
    <location>
        <begin position="87"/>
        <end position="209"/>
    </location>
</feature>
<dbReference type="InterPro" id="IPR036397">
    <property type="entry name" value="RNaseH_sf"/>
</dbReference>
<dbReference type="PANTHER" id="PTHR37984:SF5">
    <property type="entry name" value="PROTEIN NYNRIN-LIKE"/>
    <property type="match status" value="1"/>
</dbReference>
<dbReference type="PANTHER" id="PTHR37984">
    <property type="entry name" value="PROTEIN CBG26694"/>
    <property type="match status" value="1"/>
</dbReference>
<name>A0A9D4NX20_DERFA</name>
<dbReference type="EMBL" id="SDOV01000005">
    <property type="protein sequence ID" value="KAH7640616.1"/>
    <property type="molecule type" value="Genomic_DNA"/>
</dbReference>
<organism evidence="3">
    <name type="scientific">Dermatophagoides farinae</name>
    <name type="common">American house dust mite</name>
    <dbReference type="NCBI Taxonomy" id="6954"/>
    <lineage>
        <taxon>Eukaryota</taxon>
        <taxon>Metazoa</taxon>
        <taxon>Ecdysozoa</taxon>
        <taxon>Arthropoda</taxon>
        <taxon>Chelicerata</taxon>
        <taxon>Arachnida</taxon>
        <taxon>Acari</taxon>
        <taxon>Acariformes</taxon>
        <taxon>Sarcoptiformes</taxon>
        <taxon>Astigmata</taxon>
        <taxon>Psoroptidia</taxon>
        <taxon>Analgoidea</taxon>
        <taxon>Pyroglyphidae</taxon>
        <taxon>Dermatophagoidinae</taxon>
        <taxon>Dermatophagoides</taxon>
    </lineage>
</organism>
<dbReference type="AlphaFoldDB" id="A0A9D4NX20"/>
<dbReference type="GO" id="GO:0015074">
    <property type="term" value="P:DNA integration"/>
    <property type="evidence" value="ECO:0007669"/>
    <property type="project" value="InterPro"/>
</dbReference>
<protein>
    <recommendedName>
        <fullName evidence="1">RNA-directed DNA polymerase</fullName>
        <ecNumber evidence="1">2.7.7.49</ecNumber>
    </recommendedName>
</protein>
<gene>
    <name evidence="3" type="ORF">HUG17_8085</name>
</gene>